<accession>A0AAP9RFR9</accession>
<proteinExistence type="predicted"/>
<reference evidence="1 2" key="1">
    <citation type="submission" date="2019-05" db="EMBL/GenBank/DDBJ databases">
        <authorList>
            <person name="Schori C."/>
            <person name="Ahrens C."/>
        </authorList>
    </citation>
    <scope>NUCLEOTIDE SEQUENCE [LARGE SCALE GENOMIC DNA]</scope>
    <source>
        <strain evidence="1 2">DSM 10702</strain>
    </source>
</reference>
<organism evidence="1 2">
    <name type="scientific">Clostridium butyricum</name>
    <dbReference type="NCBI Taxonomy" id="1492"/>
    <lineage>
        <taxon>Bacteria</taxon>
        <taxon>Bacillati</taxon>
        <taxon>Bacillota</taxon>
        <taxon>Clostridia</taxon>
        <taxon>Eubacteriales</taxon>
        <taxon>Clostridiaceae</taxon>
        <taxon>Clostridium</taxon>
    </lineage>
</organism>
<evidence type="ECO:0000313" key="2">
    <source>
        <dbReference type="Proteomes" id="UP000515243"/>
    </source>
</evidence>
<sequence>MEKVGGNMDLYYQGVKLDVVVVDYKIDDNMGGKCDSVSVIFSDIKHECRTWDFKKNDIIEMIEYPFSSGKMFVDGYSCSNGYYSIKALSIKKKFKTKKSKVWENVRFLDLAKDLLKDCELDLETYGLNDYLYTRVDQLEENNIEFLNYRCKLEGYNLKITDGKAVIVSEEFLEKQDTVLTVTPADFKDKYEFECTSNKVFGGCEISSFSKEFIKGSYIYDNTLEVLKVNDIVVYNIEEANRFSKNILRSYNKKETTGYFYIEKNNNIAAGNNIKIQDLALFSGKYIIENLYSASSGKTKLKVRKVLEGY</sequence>
<dbReference type="AlphaFoldDB" id="A0AAP9RFR9"/>
<dbReference type="RefSeq" id="WP_035762725.1">
    <property type="nucleotide sequence ID" value="NZ_BKBD01000018.1"/>
</dbReference>
<protein>
    <submittedName>
        <fullName evidence="1">Uncharacterized protein</fullName>
    </submittedName>
</protein>
<dbReference type="EMBL" id="CP040626">
    <property type="protein sequence ID" value="QMW91774.1"/>
    <property type="molecule type" value="Genomic_DNA"/>
</dbReference>
<dbReference type="SUPFAM" id="SSF69279">
    <property type="entry name" value="Phage tail proteins"/>
    <property type="match status" value="1"/>
</dbReference>
<gene>
    <name evidence="1" type="ORF">FF104_12585</name>
</gene>
<name>A0AAP9RFR9_CLOBU</name>
<dbReference type="Proteomes" id="UP000515243">
    <property type="component" value="Chromosome 1"/>
</dbReference>
<evidence type="ECO:0000313" key="1">
    <source>
        <dbReference type="EMBL" id="QMW91774.1"/>
    </source>
</evidence>